<comment type="caution">
    <text evidence="1">The sequence shown here is derived from an EMBL/GenBank/DDBJ whole genome shotgun (WGS) entry which is preliminary data.</text>
</comment>
<dbReference type="Pfam" id="PF01987">
    <property type="entry name" value="AIM24"/>
    <property type="match status" value="1"/>
</dbReference>
<sequence>MTINLVQRPANTAAHLTLAPGETCTAEGGAMIAMSEDMGIQTRVSKGKGLKAALKGMSRSLAGEGFFLNHFTAGSRGGEIYLATDLPGDMQVVELEPGMKLTAQSGAFVAHSDEITMDIQWGGFKNLFSGENFVWLNLSGSGVVLLSAFGAIYPVDVSGEYIVDTGNIVAFESGLEFSVSKAGKSWVSSFLGGEGLVCRFTGHGRVWCQTHSDRALGAKLTPHLTAKKQ</sequence>
<dbReference type="STRING" id="1480694.DC28_01380"/>
<keyword evidence="2" id="KW-1185">Reference proteome</keyword>
<dbReference type="RefSeq" id="WP_037544932.1">
    <property type="nucleotide sequence ID" value="NZ_JNUP01000003.1"/>
</dbReference>
<dbReference type="PANTHER" id="PTHR43657">
    <property type="entry name" value="TRYPTOPHAN RNA-BINDING ATTENUATOR PROTEIN-LIKE PROTEIN"/>
    <property type="match status" value="1"/>
</dbReference>
<name>A0A098R574_9SPIO</name>
<evidence type="ECO:0000313" key="2">
    <source>
        <dbReference type="Proteomes" id="UP000029692"/>
    </source>
</evidence>
<dbReference type="PANTHER" id="PTHR43657:SF1">
    <property type="entry name" value="ALTERED INHERITANCE OF MITOCHONDRIA PROTEIN 24, MITOCHONDRIAL"/>
    <property type="match status" value="1"/>
</dbReference>
<gene>
    <name evidence="1" type="ORF">DC28_01380</name>
</gene>
<dbReference type="InterPro" id="IPR016031">
    <property type="entry name" value="Trp_RNA-bd_attenuator-like_dom"/>
</dbReference>
<accession>A0A098R574</accession>
<dbReference type="Gene3D" id="3.60.160.10">
    <property type="entry name" value="Mitochondrial biogenesis AIM24"/>
    <property type="match status" value="1"/>
</dbReference>
<dbReference type="eggNOG" id="COG2013">
    <property type="taxonomic scope" value="Bacteria"/>
</dbReference>
<dbReference type="NCBIfam" id="TIGR00266">
    <property type="entry name" value="TIGR00266 family protein"/>
    <property type="match status" value="1"/>
</dbReference>
<dbReference type="Proteomes" id="UP000029692">
    <property type="component" value="Unassembled WGS sequence"/>
</dbReference>
<dbReference type="SUPFAM" id="SSF51219">
    <property type="entry name" value="TRAP-like"/>
    <property type="match status" value="1"/>
</dbReference>
<reference evidence="1 2" key="1">
    <citation type="submission" date="2014-05" db="EMBL/GenBank/DDBJ databases">
        <title>De novo Genome Sequence of Spirocheata sp.</title>
        <authorList>
            <person name="Shivani Y."/>
            <person name="Subhash Y."/>
            <person name="Tushar L."/>
            <person name="Sasikala C."/>
            <person name="Ramana C.V."/>
        </authorList>
    </citation>
    <scope>NUCLEOTIDE SEQUENCE [LARGE SCALE GENOMIC DNA]</scope>
    <source>
        <strain evidence="1 2">JC230</strain>
    </source>
</reference>
<organism evidence="1 2">
    <name type="scientific">Spirochaeta lutea</name>
    <dbReference type="NCBI Taxonomy" id="1480694"/>
    <lineage>
        <taxon>Bacteria</taxon>
        <taxon>Pseudomonadati</taxon>
        <taxon>Spirochaetota</taxon>
        <taxon>Spirochaetia</taxon>
        <taxon>Spirochaetales</taxon>
        <taxon>Spirochaetaceae</taxon>
        <taxon>Spirochaeta</taxon>
    </lineage>
</organism>
<dbReference type="EMBL" id="JNUP01000003">
    <property type="protein sequence ID" value="KGE73882.1"/>
    <property type="molecule type" value="Genomic_DNA"/>
</dbReference>
<dbReference type="InterPro" id="IPR002838">
    <property type="entry name" value="AIM24"/>
</dbReference>
<dbReference type="OrthoDB" id="9779518at2"/>
<protein>
    <recommendedName>
        <fullName evidence="3">TIGR00266 family protein</fullName>
    </recommendedName>
</protein>
<dbReference type="InterPro" id="IPR036983">
    <property type="entry name" value="AIM24_sf"/>
</dbReference>
<dbReference type="AlphaFoldDB" id="A0A098R574"/>
<evidence type="ECO:0008006" key="3">
    <source>
        <dbReference type="Google" id="ProtNLM"/>
    </source>
</evidence>
<proteinExistence type="predicted"/>
<evidence type="ECO:0000313" key="1">
    <source>
        <dbReference type="EMBL" id="KGE73882.1"/>
    </source>
</evidence>